<dbReference type="AlphaFoldDB" id="A0A0F9QGS1"/>
<gene>
    <name evidence="1" type="ORF">LCGC14_0720470</name>
</gene>
<accession>A0A0F9QGS1</accession>
<dbReference type="EMBL" id="LAZR01001629">
    <property type="protein sequence ID" value="KKN41729.1"/>
    <property type="molecule type" value="Genomic_DNA"/>
</dbReference>
<organism evidence="1">
    <name type="scientific">marine sediment metagenome</name>
    <dbReference type="NCBI Taxonomy" id="412755"/>
    <lineage>
        <taxon>unclassified sequences</taxon>
        <taxon>metagenomes</taxon>
        <taxon>ecological metagenomes</taxon>
    </lineage>
</organism>
<protein>
    <submittedName>
        <fullName evidence="1">Uncharacterized protein</fullName>
    </submittedName>
</protein>
<name>A0A0F9QGS1_9ZZZZ</name>
<sequence length="346" mass="38731">MVYTGKGLETYFGIESTWKVGTGFGNSHIPFNPMETVPVPKPIYTQKDYKDAASQVVTEVWDEQLQEQEKEYAMIYKDPFLAMSMFKYKSVTGFGGAGGGINADMRVAGTGPDTLFIQAHIEDKAGINDIDKRLKGGEISSYTLEVDVGDLLRERATIKTYDFAETAETMSCSADFHDERFTALGGWSDWNVKNINGVLFTAVKVRWGDAVLSGLNIKKKSMTIALNKESTHTSESLVASEHWEGDYLWSVEVSGVLSTDALILETEKAIGDKLKQDLDFYIDMDANEEEFYKMTNMMIESVESDDMSKASEAKEVTVKFRMYKNSVITYSGLFEEQTDPLSKINE</sequence>
<proteinExistence type="predicted"/>
<evidence type="ECO:0000313" key="1">
    <source>
        <dbReference type="EMBL" id="KKN41729.1"/>
    </source>
</evidence>
<reference evidence="1" key="1">
    <citation type="journal article" date="2015" name="Nature">
        <title>Complex archaea that bridge the gap between prokaryotes and eukaryotes.</title>
        <authorList>
            <person name="Spang A."/>
            <person name="Saw J.H."/>
            <person name="Jorgensen S.L."/>
            <person name="Zaremba-Niedzwiedzka K."/>
            <person name="Martijn J."/>
            <person name="Lind A.E."/>
            <person name="van Eijk R."/>
            <person name="Schleper C."/>
            <person name="Guy L."/>
            <person name="Ettema T.J."/>
        </authorList>
    </citation>
    <scope>NUCLEOTIDE SEQUENCE</scope>
</reference>
<comment type="caution">
    <text evidence="1">The sequence shown here is derived from an EMBL/GenBank/DDBJ whole genome shotgun (WGS) entry which is preliminary data.</text>
</comment>